<dbReference type="Proteomes" id="UP000538147">
    <property type="component" value="Unassembled WGS sequence"/>
</dbReference>
<comment type="caution">
    <text evidence="4">Lacks conserved residue(s) required for the propagation of feature annotation.</text>
</comment>
<evidence type="ECO:0000256" key="1">
    <source>
        <dbReference type="ARBA" id="ARBA00004871"/>
    </source>
</evidence>
<feature type="binding site" evidence="4">
    <location>
        <position position="80"/>
    </location>
    <ligand>
        <name>NADP(+)</name>
        <dbReference type="ChEBI" id="CHEBI:58349"/>
    </ligand>
</feature>
<evidence type="ECO:0000256" key="4">
    <source>
        <dbReference type="HAMAP-Rule" id="MF_00222"/>
    </source>
</evidence>
<keyword evidence="4" id="KW-0521">NADP</keyword>
<dbReference type="GO" id="GO:0009073">
    <property type="term" value="P:aromatic amino acid family biosynthetic process"/>
    <property type="evidence" value="ECO:0007669"/>
    <property type="project" value="UniProtKB-KW"/>
</dbReference>
<feature type="binding site" evidence="4">
    <location>
        <position position="235"/>
    </location>
    <ligand>
        <name>NADP(+)</name>
        <dbReference type="ChEBI" id="CHEBI:58349"/>
    </ligand>
</feature>
<dbReference type="EC" id="1.1.1.25" evidence="4"/>
<dbReference type="PANTHER" id="PTHR21089">
    <property type="entry name" value="SHIKIMATE DEHYDROGENASE"/>
    <property type="match status" value="1"/>
</dbReference>
<feature type="binding site" evidence="4">
    <location>
        <begin position="17"/>
        <end position="19"/>
    </location>
    <ligand>
        <name>shikimate</name>
        <dbReference type="ChEBI" id="CHEBI:36208"/>
    </ligand>
</feature>
<proteinExistence type="inferred from homology"/>
<name>A0A841LC42_9SPHN</name>
<feature type="binding site" evidence="4">
    <location>
        <position position="214"/>
    </location>
    <ligand>
        <name>shikimate</name>
        <dbReference type="ChEBI" id="CHEBI:36208"/>
    </ligand>
</feature>
<comment type="similarity">
    <text evidence="4">Belongs to the shikimate dehydrogenase family.</text>
</comment>
<feature type="domain" description="Shikimate dehydrogenase substrate binding N-terminal" evidence="5">
    <location>
        <begin position="9"/>
        <end position="91"/>
    </location>
</feature>
<feature type="binding site" evidence="4">
    <location>
        <position position="242"/>
    </location>
    <ligand>
        <name>shikimate</name>
        <dbReference type="ChEBI" id="CHEBI:36208"/>
    </ligand>
</feature>
<dbReference type="InterPro" id="IPR036291">
    <property type="entry name" value="NAD(P)-bd_dom_sf"/>
</dbReference>
<evidence type="ECO:0000313" key="7">
    <source>
        <dbReference type="Proteomes" id="UP000538147"/>
    </source>
</evidence>
<keyword evidence="2 4" id="KW-0560">Oxidoreductase</keyword>
<feature type="binding site" evidence="4">
    <location>
        <begin position="126"/>
        <end position="130"/>
    </location>
    <ligand>
        <name>NADP(+)</name>
        <dbReference type="ChEBI" id="CHEBI:58349"/>
    </ligand>
</feature>
<dbReference type="HAMAP" id="MF_00222">
    <property type="entry name" value="Shikimate_DH_AroE"/>
    <property type="match status" value="1"/>
</dbReference>
<dbReference type="CDD" id="cd01065">
    <property type="entry name" value="NAD_bind_Shikimate_DH"/>
    <property type="match status" value="1"/>
</dbReference>
<evidence type="ECO:0000259" key="5">
    <source>
        <dbReference type="Pfam" id="PF08501"/>
    </source>
</evidence>
<organism evidence="6 7">
    <name type="scientific">Polymorphobacter multimanifer</name>
    <dbReference type="NCBI Taxonomy" id="1070431"/>
    <lineage>
        <taxon>Bacteria</taxon>
        <taxon>Pseudomonadati</taxon>
        <taxon>Pseudomonadota</taxon>
        <taxon>Alphaproteobacteria</taxon>
        <taxon>Sphingomonadales</taxon>
        <taxon>Sphingosinicellaceae</taxon>
        <taxon>Polymorphobacter</taxon>
    </lineage>
</organism>
<dbReference type="AlphaFoldDB" id="A0A841LC42"/>
<dbReference type="EMBL" id="JACIIV010000009">
    <property type="protein sequence ID" value="MBB6227385.1"/>
    <property type="molecule type" value="Genomic_DNA"/>
</dbReference>
<accession>A0A841LC42</accession>
<feature type="active site" description="Proton acceptor" evidence="4">
    <location>
        <position position="68"/>
    </location>
</feature>
<dbReference type="GO" id="GO:0004764">
    <property type="term" value="F:shikimate 3-dehydrogenase (NADP+) activity"/>
    <property type="evidence" value="ECO:0007669"/>
    <property type="project" value="UniProtKB-UniRule"/>
</dbReference>
<feature type="binding site" evidence="4">
    <location>
        <position position="212"/>
    </location>
    <ligand>
        <name>NADP(+)</name>
        <dbReference type="ChEBI" id="CHEBI:58349"/>
    </ligand>
</feature>
<dbReference type="GO" id="GO:0009423">
    <property type="term" value="P:chorismate biosynthetic process"/>
    <property type="evidence" value="ECO:0007669"/>
    <property type="project" value="UniProtKB-UniRule"/>
</dbReference>
<comment type="catalytic activity">
    <reaction evidence="4">
        <text>shikimate + NADP(+) = 3-dehydroshikimate + NADPH + H(+)</text>
        <dbReference type="Rhea" id="RHEA:17737"/>
        <dbReference type="ChEBI" id="CHEBI:15378"/>
        <dbReference type="ChEBI" id="CHEBI:16630"/>
        <dbReference type="ChEBI" id="CHEBI:36208"/>
        <dbReference type="ChEBI" id="CHEBI:57783"/>
        <dbReference type="ChEBI" id="CHEBI:58349"/>
        <dbReference type="EC" id="1.1.1.25"/>
    </reaction>
</comment>
<protein>
    <recommendedName>
        <fullName evidence="4">Shikimate dehydrogenase (NADP(+))</fullName>
        <shortName evidence="4">SDH</shortName>
        <ecNumber evidence="4">1.1.1.25</ecNumber>
    </recommendedName>
</protein>
<dbReference type="GO" id="GO:0050661">
    <property type="term" value="F:NADP binding"/>
    <property type="evidence" value="ECO:0007669"/>
    <property type="project" value="TreeGrafter"/>
</dbReference>
<feature type="binding site" evidence="4">
    <location>
        <position position="89"/>
    </location>
    <ligand>
        <name>shikimate</name>
        <dbReference type="ChEBI" id="CHEBI:36208"/>
    </ligand>
</feature>
<comment type="function">
    <text evidence="4">Involved in the biosynthesis of the chorismate, which leads to the biosynthesis of aromatic amino acids. Catalyzes the reversible NADPH linked reduction of 3-dehydroshikimate (DHSA) to yield shikimate (SA).</text>
</comment>
<dbReference type="PANTHER" id="PTHR21089:SF1">
    <property type="entry name" value="BIFUNCTIONAL 3-DEHYDROQUINATE DEHYDRATASE_SHIKIMATE DEHYDROGENASE, CHLOROPLASTIC"/>
    <property type="match status" value="1"/>
</dbReference>
<dbReference type="GO" id="GO:0019632">
    <property type="term" value="P:shikimate metabolic process"/>
    <property type="evidence" value="ECO:0007669"/>
    <property type="project" value="TreeGrafter"/>
</dbReference>
<keyword evidence="7" id="KW-1185">Reference proteome</keyword>
<feature type="binding site" evidence="4">
    <location>
        <position position="104"/>
    </location>
    <ligand>
        <name>shikimate</name>
        <dbReference type="ChEBI" id="CHEBI:36208"/>
    </ligand>
</feature>
<dbReference type="UniPathway" id="UPA00053">
    <property type="reaction ID" value="UER00087"/>
</dbReference>
<sequence length="269" mass="27420">MIRPVVAGVIGWPVAHSRSPIIHRFWLARTGIDGEYSRFPVAPEALGAALGAMSALGIRGVNVTVPYKVAVMAHLATLDDSAKAVGAVNLVTALADGLAGSNTDIDGILAPLAGIALAGRRVVIAGAGGAARAAVVAMRRLQAGQIVLLARDPAKGAAMLESLGIPGDVLPMDARFKEAALLFNATTAGMMGQPPLAIDLGGMASDGIVFDAVYAPLETPLLAAARAHGLSVIDGLEMLIGQAARAFETIYGVAAPRMHDAELRALLTA</sequence>
<dbReference type="InterPro" id="IPR013708">
    <property type="entry name" value="Shikimate_DH-bd_N"/>
</dbReference>
<feature type="binding site" evidence="4">
    <location>
        <position position="64"/>
    </location>
    <ligand>
        <name>shikimate</name>
        <dbReference type="ChEBI" id="CHEBI:36208"/>
    </ligand>
</feature>
<dbReference type="Pfam" id="PF08501">
    <property type="entry name" value="Shikimate_dh_N"/>
    <property type="match status" value="1"/>
</dbReference>
<evidence type="ECO:0000256" key="2">
    <source>
        <dbReference type="ARBA" id="ARBA00023002"/>
    </source>
</evidence>
<dbReference type="SUPFAM" id="SSF53223">
    <property type="entry name" value="Aminoacid dehydrogenase-like, N-terminal domain"/>
    <property type="match status" value="1"/>
</dbReference>
<comment type="pathway">
    <text evidence="1 4">Metabolic intermediate biosynthesis; chorismate biosynthesis; chorismate from D-erythrose 4-phosphate and phosphoenolpyruvate: step 4/7.</text>
</comment>
<reference evidence="6 7" key="1">
    <citation type="submission" date="2020-08" db="EMBL/GenBank/DDBJ databases">
        <title>Genomic Encyclopedia of Type Strains, Phase IV (KMG-IV): sequencing the most valuable type-strain genomes for metagenomic binning, comparative biology and taxonomic classification.</title>
        <authorList>
            <person name="Goeker M."/>
        </authorList>
    </citation>
    <scope>NUCLEOTIDE SEQUENCE [LARGE SCALE GENOMIC DNA]</scope>
    <source>
        <strain evidence="6 7">DSM 102189</strain>
    </source>
</reference>
<evidence type="ECO:0000313" key="6">
    <source>
        <dbReference type="EMBL" id="MBB6227385.1"/>
    </source>
</evidence>
<dbReference type="Gene3D" id="3.40.50.10860">
    <property type="entry name" value="Leucine Dehydrogenase, chain A, domain 1"/>
    <property type="match status" value="1"/>
</dbReference>
<dbReference type="InterPro" id="IPR022893">
    <property type="entry name" value="Shikimate_DH_fam"/>
</dbReference>
<keyword evidence="4" id="KW-0028">Amino-acid biosynthesis</keyword>
<dbReference type="RefSeq" id="WP_184197844.1">
    <property type="nucleotide sequence ID" value="NZ_BMOX01000093.1"/>
</dbReference>
<dbReference type="SUPFAM" id="SSF51735">
    <property type="entry name" value="NAD(P)-binding Rossmann-fold domains"/>
    <property type="match status" value="1"/>
</dbReference>
<dbReference type="InterPro" id="IPR046346">
    <property type="entry name" value="Aminoacid_DH-like_N_sf"/>
</dbReference>
<keyword evidence="3 4" id="KW-0057">Aromatic amino acid biosynthesis</keyword>
<dbReference type="GO" id="GO:0005829">
    <property type="term" value="C:cytosol"/>
    <property type="evidence" value="ECO:0007669"/>
    <property type="project" value="TreeGrafter"/>
</dbReference>
<comment type="caution">
    <text evidence="6">The sequence shown here is derived from an EMBL/GenBank/DDBJ whole genome shotgun (WGS) entry which is preliminary data.</text>
</comment>
<evidence type="ECO:0000256" key="3">
    <source>
        <dbReference type="ARBA" id="ARBA00023141"/>
    </source>
</evidence>
<dbReference type="Gene3D" id="3.40.50.720">
    <property type="entry name" value="NAD(P)-binding Rossmann-like Domain"/>
    <property type="match status" value="1"/>
</dbReference>
<gene>
    <name evidence="4" type="primary">aroE</name>
    <name evidence="6" type="ORF">FHS79_001551</name>
</gene>
<comment type="subunit">
    <text evidence="4">Homodimer.</text>
</comment>
<dbReference type="GO" id="GO:0008652">
    <property type="term" value="P:amino acid biosynthetic process"/>
    <property type="evidence" value="ECO:0007669"/>
    <property type="project" value="UniProtKB-KW"/>
</dbReference>